<dbReference type="Pfam" id="PF18582">
    <property type="entry name" value="HZS_alpha"/>
    <property type="match status" value="1"/>
</dbReference>
<gene>
    <name evidence="2" type="ORF">LCGC14_3168900</name>
</gene>
<feature type="domain" description="Hydrazine synthase alpha subunit middle" evidence="1">
    <location>
        <begin position="82"/>
        <end position="152"/>
    </location>
</feature>
<comment type="caution">
    <text evidence="2">The sequence shown here is derived from an EMBL/GenBank/DDBJ whole genome shotgun (WGS) entry which is preliminary data.</text>
</comment>
<evidence type="ECO:0000313" key="2">
    <source>
        <dbReference type="EMBL" id="KKK40135.1"/>
    </source>
</evidence>
<dbReference type="InterPro" id="IPR040698">
    <property type="entry name" value="HZS_alpha_mid"/>
</dbReference>
<feature type="non-terminal residue" evidence="2">
    <location>
        <position position="1"/>
    </location>
</feature>
<organism evidence="2">
    <name type="scientific">marine sediment metagenome</name>
    <dbReference type="NCBI Taxonomy" id="412755"/>
    <lineage>
        <taxon>unclassified sequences</taxon>
        <taxon>metagenomes</taxon>
        <taxon>ecological metagenomes</taxon>
    </lineage>
</organism>
<evidence type="ECO:0000259" key="1">
    <source>
        <dbReference type="Pfam" id="PF18582"/>
    </source>
</evidence>
<sequence>IYDHQSHVPERPLGFSDTWRYGRPLGTKPFSAPGHVLLEPIALKKRPRPPVIPSKVVDRSKGATFSIHDIYEGPGLAGVPRGTVKKFRLFTYQFAYHGMGGQVNRVGLDGPWDIKRVLGTVPIEPDGSAMFLVPANTPISIQPLDEDGKEVNPNVW</sequence>
<proteinExistence type="predicted"/>
<name>A0A0F8VVZ7_9ZZZZ</name>
<accession>A0A0F8VVZ7</accession>
<protein>
    <recommendedName>
        <fullName evidence="1">Hydrazine synthase alpha subunit middle domain-containing protein</fullName>
    </recommendedName>
</protein>
<reference evidence="2" key="1">
    <citation type="journal article" date="2015" name="Nature">
        <title>Complex archaea that bridge the gap between prokaryotes and eukaryotes.</title>
        <authorList>
            <person name="Spang A."/>
            <person name="Saw J.H."/>
            <person name="Jorgensen S.L."/>
            <person name="Zaremba-Niedzwiedzka K."/>
            <person name="Martijn J."/>
            <person name="Lind A.E."/>
            <person name="van Eijk R."/>
            <person name="Schleper C."/>
            <person name="Guy L."/>
            <person name="Ettema T.J."/>
        </authorList>
    </citation>
    <scope>NUCLEOTIDE SEQUENCE</scope>
</reference>
<dbReference type="EMBL" id="LAZR01070502">
    <property type="protein sequence ID" value="KKK40135.1"/>
    <property type="molecule type" value="Genomic_DNA"/>
</dbReference>
<dbReference type="AlphaFoldDB" id="A0A0F8VVZ7"/>